<evidence type="ECO:0000256" key="3">
    <source>
        <dbReference type="ARBA" id="ARBA00022714"/>
    </source>
</evidence>
<evidence type="ECO:0000313" key="11">
    <source>
        <dbReference type="EMBL" id="NYD69986.1"/>
    </source>
</evidence>
<keyword evidence="7" id="KW-0408">Iron</keyword>
<dbReference type="InterPro" id="IPR050415">
    <property type="entry name" value="MRET"/>
</dbReference>
<feature type="transmembrane region" description="Helical" evidence="9">
    <location>
        <begin position="168"/>
        <end position="188"/>
    </location>
</feature>
<keyword evidence="6" id="KW-0560">Oxidoreductase</keyword>
<evidence type="ECO:0000256" key="2">
    <source>
        <dbReference type="ARBA" id="ARBA00022630"/>
    </source>
</evidence>
<organism evidence="11 12">
    <name type="scientific">Herbiconiux flava</name>
    <dbReference type="NCBI Taxonomy" id="881268"/>
    <lineage>
        <taxon>Bacteria</taxon>
        <taxon>Bacillati</taxon>
        <taxon>Actinomycetota</taxon>
        <taxon>Actinomycetes</taxon>
        <taxon>Micrococcales</taxon>
        <taxon>Microbacteriaceae</taxon>
        <taxon>Herbiconiux</taxon>
    </lineage>
</organism>
<dbReference type="Gene3D" id="2.40.30.10">
    <property type="entry name" value="Translation factors"/>
    <property type="match status" value="1"/>
</dbReference>
<dbReference type="GO" id="GO:0051537">
    <property type="term" value="F:2 iron, 2 sulfur cluster binding"/>
    <property type="evidence" value="ECO:0007669"/>
    <property type="project" value="UniProtKB-KW"/>
</dbReference>
<dbReference type="InterPro" id="IPR017927">
    <property type="entry name" value="FAD-bd_FR_type"/>
</dbReference>
<dbReference type="CDD" id="cd00322">
    <property type="entry name" value="FNR_like"/>
    <property type="match status" value="1"/>
</dbReference>
<name>A0A852SC31_9MICO</name>
<keyword evidence="5" id="KW-0274">FAD</keyword>
<dbReference type="PANTHER" id="PTHR47354">
    <property type="entry name" value="NADH OXIDOREDUCTASE HCR"/>
    <property type="match status" value="1"/>
</dbReference>
<comment type="cofactor">
    <cofactor evidence="1">
        <name>FAD</name>
        <dbReference type="ChEBI" id="CHEBI:57692"/>
    </cofactor>
</comment>
<evidence type="ECO:0000256" key="8">
    <source>
        <dbReference type="ARBA" id="ARBA00023014"/>
    </source>
</evidence>
<feature type="transmembrane region" description="Helical" evidence="9">
    <location>
        <begin position="225"/>
        <end position="245"/>
    </location>
</feature>
<sequence>MKARLDTLIGRVTMYNLIVLVLAALVVTAIVAGALGQLFYTPLQLVLSTVVAVVATGAVSWLLARLFRTRAHLPSSAISGLIIVFVFMPTADPAGLALIALTGAIAAASKFVLAFRGRHVLNPVAAAAVVMSVTGLYPSAWWVATPVLLPFVAIGAFLVLWRTRKLALGLTFVVAAGAITIGRIMLTGTAFPDALVLAFGSFPIVFLAGFMLSEPLTLPPRRWQQLLVAVVVAVPFSIPFTLGSVYSTPEIALVIGNVVAFAFGQRRGVRLRFAGSRTLTPTSAAFDFEPASPVPFRAGQYLELSLPHARTDARGARRMFSITTPPPARLHAETPAPVSLGVKLSDPSSSFKRALTTLSPGATVHATWVGGDFLLPSDVSVPLVLAAGGIGVTPFVSQLAERARRGSAGDVVLIYSASAADELAYTDEIAATGIRVLVIAPDRPAELPPGWTYLGPARLTADVAGEAIPDLAARRAYVSGPPGYVDHVSAQLRRAGARRVRTDAFAGY</sequence>
<feature type="transmembrane region" description="Helical" evidence="9">
    <location>
        <begin position="71"/>
        <end position="88"/>
    </location>
</feature>
<evidence type="ECO:0000256" key="5">
    <source>
        <dbReference type="ARBA" id="ARBA00022827"/>
    </source>
</evidence>
<dbReference type="GO" id="GO:0016491">
    <property type="term" value="F:oxidoreductase activity"/>
    <property type="evidence" value="ECO:0007669"/>
    <property type="project" value="UniProtKB-KW"/>
</dbReference>
<evidence type="ECO:0000259" key="10">
    <source>
        <dbReference type="PROSITE" id="PS51384"/>
    </source>
</evidence>
<dbReference type="InterPro" id="IPR017938">
    <property type="entry name" value="Riboflavin_synthase-like_b-brl"/>
</dbReference>
<evidence type="ECO:0000256" key="6">
    <source>
        <dbReference type="ARBA" id="ARBA00023002"/>
    </source>
</evidence>
<feature type="transmembrane region" description="Helical" evidence="9">
    <location>
        <begin position="12"/>
        <end position="39"/>
    </location>
</feature>
<evidence type="ECO:0000256" key="9">
    <source>
        <dbReference type="SAM" id="Phobius"/>
    </source>
</evidence>
<dbReference type="InterPro" id="IPR001433">
    <property type="entry name" value="OxRdtase_FAD/NAD-bd"/>
</dbReference>
<comment type="caution">
    <text evidence="11">The sequence shown here is derived from an EMBL/GenBank/DDBJ whole genome shotgun (WGS) entry which is preliminary data.</text>
</comment>
<keyword evidence="9" id="KW-1133">Transmembrane helix</keyword>
<evidence type="ECO:0000256" key="1">
    <source>
        <dbReference type="ARBA" id="ARBA00001974"/>
    </source>
</evidence>
<proteinExistence type="predicted"/>
<dbReference type="RefSeq" id="WP_179547220.1">
    <property type="nucleotide sequence ID" value="NZ_BSEW01000001.1"/>
</dbReference>
<dbReference type="PANTHER" id="PTHR47354:SF6">
    <property type="entry name" value="NADH OXIDOREDUCTASE HCR"/>
    <property type="match status" value="1"/>
</dbReference>
<dbReference type="Pfam" id="PF00175">
    <property type="entry name" value="NAD_binding_1"/>
    <property type="match status" value="1"/>
</dbReference>
<evidence type="ECO:0000256" key="4">
    <source>
        <dbReference type="ARBA" id="ARBA00022723"/>
    </source>
</evidence>
<feature type="domain" description="FAD-binding FR-type" evidence="10">
    <location>
        <begin position="266"/>
        <end position="376"/>
    </location>
</feature>
<keyword evidence="9" id="KW-0812">Transmembrane</keyword>
<feature type="transmembrane region" description="Helical" evidence="9">
    <location>
        <begin position="194"/>
        <end position="213"/>
    </location>
</feature>
<dbReference type="AlphaFoldDB" id="A0A852SC31"/>
<protein>
    <submittedName>
        <fullName evidence="11">Ferredoxin-NADP reductase</fullName>
    </submittedName>
</protein>
<evidence type="ECO:0000256" key="7">
    <source>
        <dbReference type="ARBA" id="ARBA00023004"/>
    </source>
</evidence>
<dbReference type="GO" id="GO:0046872">
    <property type="term" value="F:metal ion binding"/>
    <property type="evidence" value="ECO:0007669"/>
    <property type="project" value="UniProtKB-KW"/>
</dbReference>
<accession>A0A852SC31</accession>
<keyword evidence="12" id="KW-1185">Reference proteome</keyword>
<keyword evidence="3" id="KW-0001">2Fe-2S</keyword>
<feature type="transmembrane region" description="Helical" evidence="9">
    <location>
        <begin position="143"/>
        <end position="161"/>
    </location>
</feature>
<evidence type="ECO:0000313" key="12">
    <source>
        <dbReference type="Proteomes" id="UP000549913"/>
    </source>
</evidence>
<keyword evidence="2" id="KW-0285">Flavoprotein</keyword>
<feature type="transmembrane region" description="Helical" evidence="9">
    <location>
        <begin position="45"/>
        <end position="64"/>
    </location>
</feature>
<keyword evidence="8" id="KW-0411">Iron-sulfur</keyword>
<feature type="transmembrane region" description="Helical" evidence="9">
    <location>
        <begin position="120"/>
        <end position="137"/>
    </location>
</feature>
<dbReference type="PROSITE" id="PS51384">
    <property type="entry name" value="FAD_FR"/>
    <property type="match status" value="1"/>
</dbReference>
<gene>
    <name evidence="11" type="ORF">BJ984_001144</name>
</gene>
<reference evidence="11 12" key="1">
    <citation type="submission" date="2020-07" db="EMBL/GenBank/DDBJ databases">
        <title>Sequencing the genomes of 1000 actinobacteria strains.</title>
        <authorList>
            <person name="Klenk H.-P."/>
        </authorList>
    </citation>
    <scope>NUCLEOTIDE SEQUENCE [LARGE SCALE GENOMIC DNA]</scope>
    <source>
        <strain evidence="11 12">DSM 26474</strain>
    </source>
</reference>
<dbReference type="SUPFAM" id="SSF52343">
    <property type="entry name" value="Ferredoxin reductase-like, C-terminal NADP-linked domain"/>
    <property type="match status" value="1"/>
</dbReference>
<dbReference type="Proteomes" id="UP000549913">
    <property type="component" value="Unassembled WGS sequence"/>
</dbReference>
<keyword evidence="4" id="KW-0479">Metal-binding</keyword>
<dbReference type="EMBL" id="JACCBM010000001">
    <property type="protein sequence ID" value="NYD69986.1"/>
    <property type="molecule type" value="Genomic_DNA"/>
</dbReference>
<dbReference type="Gene3D" id="3.40.50.80">
    <property type="entry name" value="Nucleotide-binding domain of ferredoxin-NADP reductase (FNR) module"/>
    <property type="match status" value="1"/>
</dbReference>
<dbReference type="InterPro" id="IPR039261">
    <property type="entry name" value="FNR_nucleotide-bd"/>
</dbReference>
<feature type="transmembrane region" description="Helical" evidence="9">
    <location>
        <begin position="94"/>
        <end position="113"/>
    </location>
</feature>
<dbReference type="SUPFAM" id="SSF63380">
    <property type="entry name" value="Riboflavin synthase domain-like"/>
    <property type="match status" value="1"/>
</dbReference>
<keyword evidence="9" id="KW-0472">Membrane</keyword>